<dbReference type="InterPro" id="IPR011990">
    <property type="entry name" value="TPR-like_helical_dom_sf"/>
</dbReference>
<sequence>MAAAKRLLLLRRITPPHPFHHHHHHALFSKRLPFPPSFPPHTTTSPFSRQFSSSSQKDVHFHDLNNTDTLVNISIVGSGVYDDSILPVRVLITMLDSLHNFTGLPWWMLIASSTLMMRLTLFPVIVLQLQKLKRIGELFPKLPPPFPPPMSGKSITRQFKLFMKEKRTVGCPSFFWFTAAFFTQVPCFFLWMTTIRRMSLEHHPGFDCGGTLWFQNLIEYPNGALGPVVPLMIAFLHYANVQISFNNTSLDQLPGVLAKLAKYYKYYLEILTLPILFFTFNVPQGSLVYWLTNSSLSLVQQLTLKHPTVRMKLGLPDKNASHAATSNRELGVSRGTEKSSLAEKEKLVSIQDLSPIELVNGSLIYLSKGNKDKALPLLRLAIQKDPENGRASLVMGQILLNDGLPAKALEYFERIVSRLSVSGNPTEIEDVHLLIMSSQLSGVAYAKQNNYEKAITHLQRVASLEEPEDPKTKVLFYDGLILLCSLVSMFFMFPNELEIQIVFSSLYNVGRKAEATQYAYRVVAYDSNYKYLLEQIEKDEDEFVNDLVKSRRGDY</sequence>
<keyword evidence="4 6" id="KW-1133">Transmembrane helix</keyword>
<dbReference type="SUPFAM" id="SSF48452">
    <property type="entry name" value="TPR-like"/>
    <property type="match status" value="1"/>
</dbReference>
<dbReference type="Proteomes" id="UP001454036">
    <property type="component" value="Unassembled WGS sequence"/>
</dbReference>
<dbReference type="InterPro" id="IPR019734">
    <property type="entry name" value="TPR_rpt"/>
</dbReference>
<gene>
    <name evidence="7" type="ORF">LIER_06506</name>
</gene>
<keyword evidence="5 6" id="KW-0472">Membrane</keyword>
<dbReference type="GO" id="GO:0032977">
    <property type="term" value="F:membrane insertase activity"/>
    <property type="evidence" value="ECO:0007669"/>
    <property type="project" value="InterPro"/>
</dbReference>
<dbReference type="SMART" id="SM00028">
    <property type="entry name" value="TPR"/>
    <property type="match status" value="3"/>
</dbReference>
<dbReference type="GO" id="GO:0005743">
    <property type="term" value="C:mitochondrial inner membrane"/>
    <property type="evidence" value="ECO:0007669"/>
    <property type="project" value="TreeGrafter"/>
</dbReference>
<feature type="transmembrane region" description="Helical" evidence="6">
    <location>
        <begin position="224"/>
        <end position="245"/>
    </location>
</feature>
<feature type="transmembrane region" description="Helical" evidence="6">
    <location>
        <begin position="173"/>
        <end position="192"/>
    </location>
</feature>
<comment type="similarity">
    <text evidence="2">Belongs to the OXA1/ALB3/YidC (TC 2.A.9.2) family.</text>
</comment>
<evidence type="ECO:0000256" key="3">
    <source>
        <dbReference type="ARBA" id="ARBA00022692"/>
    </source>
</evidence>
<name>A0AAV3P4K9_LITER</name>
<dbReference type="AlphaFoldDB" id="A0AAV3P4K9"/>
<comment type="caution">
    <text evidence="7">The sequence shown here is derived from an EMBL/GenBank/DDBJ whole genome shotgun (WGS) entry which is preliminary data.</text>
</comment>
<feature type="transmembrane region" description="Helical" evidence="6">
    <location>
        <begin position="266"/>
        <end position="291"/>
    </location>
</feature>
<dbReference type="Pfam" id="PF13174">
    <property type="entry name" value="TPR_6"/>
    <property type="match status" value="1"/>
</dbReference>
<proteinExistence type="inferred from homology"/>
<protein>
    <submittedName>
        <fullName evidence="7">Transporter</fullName>
    </submittedName>
</protein>
<evidence type="ECO:0000313" key="7">
    <source>
        <dbReference type="EMBL" id="GAA0146587.1"/>
    </source>
</evidence>
<comment type="subcellular location">
    <subcellularLocation>
        <location evidence="1">Membrane</location>
        <topology evidence="1">Multi-pass membrane protein</topology>
    </subcellularLocation>
</comment>
<keyword evidence="8" id="KW-1185">Reference proteome</keyword>
<feature type="transmembrane region" description="Helical" evidence="6">
    <location>
        <begin position="104"/>
        <end position="127"/>
    </location>
</feature>
<dbReference type="PANTHER" id="PTHR12428:SF65">
    <property type="entry name" value="CYTOCHROME C OXIDASE ASSEMBLY PROTEIN COX18, MITOCHONDRIAL"/>
    <property type="match status" value="1"/>
</dbReference>
<organism evidence="7 8">
    <name type="scientific">Lithospermum erythrorhizon</name>
    <name type="common">Purple gromwell</name>
    <name type="synonym">Lithospermum officinale var. erythrorhizon</name>
    <dbReference type="NCBI Taxonomy" id="34254"/>
    <lineage>
        <taxon>Eukaryota</taxon>
        <taxon>Viridiplantae</taxon>
        <taxon>Streptophyta</taxon>
        <taxon>Embryophyta</taxon>
        <taxon>Tracheophyta</taxon>
        <taxon>Spermatophyta</taxon>
        <taxon>Magnoliopsida</taxon>
        <taxon>eudicotyledons</taxon>
        <taxon>Gunneridae</taxon>
        <taxon>Pentapetalae</taxon>
        <taxon>asterids</taxon>
        <taxon>lamiids</taxon>
        <taxon>Boraginales</taxon>
        <taxon>Boraginaceae</taxon>
        <taxon>Boraginoideae</taxon>
        <taxon>Lithospermeae</taxon>
        <taxon>Lithospermum</taxon>
    </lineage>
</organism>
<evidence type="ECO:0000256" key="4">
    <source>
        <dbReference type="ARBA" id="ARBA00022989"/>
    </source>
</evidence>
<evidence type="ECO:0000256" key="2">
    <source>
        <dbReference type="ARBA" id="ARBA00010583"/>
    </source>
</evidence>
<evidence type="ECO:0000256" key="5">
    <source>
        <dbReference type="ARBA" id="ARBA00023136"/>
    </source>
</evidence>
<accession>A0AAV3P4K9</accession>
<evidence type="ECO:0000256" key="1">
    <source>
        <dbReference type="ARBA" id="ARBA00004141"/>
    </source>
</evidence>
<dbReference type="Pfam" id="PF13432">
    <property type="entry name" value="TPR_16"/>
    <property type="match status" value="1"/>
</dbReference>
<evidence type="ECO:0000313" key="8">
    <source>
        <dbReference type="Proteomes" id="UP001454036"/>
    </source>
</evidence>
<evidence type="ECO:0000256" key="6">
    <source>
        <dbReference type="SAM" id="Phobius"/>
    </source>
</evidence>
<dbReference type="Gene3D" id="1.25.40.10">
    <property type="entry name" value="Tetratricopeptide repeat domain"/>
    <property type="match status" value="1"/>
</dbReference>
<reference evidence="7 8" key="1">
    <citation type="submission" date="2024-01" db="EMBL/GenBank/DDBJ databases">
        <title>The complete chloroplast genome sequence of Lithospermum erythrorhizon: insights into the phylogenetic relationship among Boraginaceae species and the maternal lineages of purple gromwells.</title>
        <authorList>
            <person name="Okada T."/>
            <person name="Watanabe K."/>
        </authorList>
    </citation>
    <scope>NUCLEOTIDE SEQUENCE [LARGE SCALE GENOMIC DNA]</scope>
</reference>
<dbReference type="InterPro" id="IPR001708">
    <property type="entry name" value="YidC/ALB3/OXA1/COX18"/>
</dbReference>
<keyword evidence="3 6" id="KW-0812">Transmembrane</keyword>
<dbReference type="CDD" id="cd20069">
    <property type="entry name" value="5TM_Oxa1-like"/>
    <property type="match status" value="1"/>
</dbReference>
<dbReference type="PANTHER" id="PTHR12428">
    <property type="entry name" value="OXA1"/>
    <property type="match status" value="1"/>
</dbReference>
<dbReference type="GO" id="GO:0032979">
    <property type="term" value="P:protein insertion into mitochondrial inner membrane from matrix"/>
    <property type="evidence" value="ECO:0007669"/>
    <property type="project" value="TreeGrafter"/>
</dbReference>
<dbReference type="EMBL" id="BAABME010000951">
    <property type="protein sequence ID" value="GAA0146587.1"/>
    <property type="molecule type" value="Genomic_DNA"/>
</dbReference>